<dbReference type="GO" id="GO:0009535">
    <property type="term" value="C:chloroplast thylakoid membrane"/>
    <property type="evidence" value="ECO:0007669"/>
    <property type="project" value="TreeGrafter"/>
</dbReference>
<dbReference type="PRINTS" id="PR00257">
    <property type="entry name" value="PHOTSYSPSAAB"/>
</dbReference>
<keyword evidence="3" id="KW-1185">Reference proteome</keyword>
<gene>
    <name evidence="2" type="ORF">R3W88_030168</name>
</gene>
<evidence type="ECO:0000256" key="1">
    <source>
        <dbReference type="SAM" id="Phobius"/>
    </source>
</evidence>
<dbReference type="Gene3D" id="1.20.1130.10">
    <property type="entry name" value="Photosystem I PsaA/PsaB"/>
    <property type="match status" value="4"/>
</dbReference>
<dbReference type="PANTHER" id="PTHR30128:SF19">
    <property type="entry name" value="PHOTOSYSTEM I P700 CHLOROPHYLL A APOPROTEIN A1-RELATED"/>
    <property type="match status" value="1"/>
</dbReference>
<evidence type="ECO:0000313" key="2">
    <source>
        <dbReference type="EMBL" id="KAK4709243.1"/>
    </source>
</evidence>
<dbReference type="GO" id="GO:0015979">
    <property type="term" value="P:photosynthesis"/>
    <property type="evidence" value="ECO:0007669"/>
    <property type="project" value="InterPro"/>
</dbReference>
<keyword evidence="1" id="KW-0472">Membrane</keyword>
<feature type="transmembrane region" description="Helical" evidence="1">
    <location>
        <begin position="221"/>
        <end position="242"/>
    </location>
</feature>
<feature type="transmembrane region" description="Helical" evidence="1">
    <location>
        <begin position="179"/>
        <end position="200"/>
    </location>
</feature>
<dbReference type="Pfam" id="PF00223">
    <property type="entry name" value="PsaA_PsaB"/>
    <property type="match status" value="3"/>
</dbReference>
<feature type="transmembrane region" description="Helical" evidence="1">
    <location>
        <begin position="254"/>
        <end position="273"/>
    </location>
</feature>
<keyword evidence="1" id="KW-1133">Transmembrane helix</keyword>
<evidence type="ECO:0000313" key="3">
    <source>
        <dbReference type="Proteomes" id="UP001311915"/>
    </source>
</evidence>
<dbReference type="PANTHER" id="PTHR30128">
    <property type="entry name" value="OUTER MEMBRANE PROTEIN, OMPA-RELATED"/>
    <property type="match status" value="1"/>
</dbReference>
<dbReference type="InterPro" id="IPR001280">
    <property type="entry name" value="PSI_PsaA/B"/>
</dbReference>
<dbReference type="SUPFAM" id="SSF81558">
    <property type="entry name" value="Photosystem I subunits PsaA/PsaB"/>
    <property type="match status" value="2"/>
</dbReference>
<feature type="transmembrane region" description="Helical" evidence="1">
    <location>
        <begin position="497"/>
        <end position="519"/>
    </location>
</feature>
<feature type="transmembrane region" description="Helical" evidence="1">
    <location>
        <begin position="455"/>
        <end position="477"/>
    </location>
</feature>
<dbReference type="AlphaFoldDB" id="A0AAV9K8M0"/>
<organism evidence="2 3">
    <name type="scientific">Solanum pinnatisectum</name>
    <name type="common">tansyleaf nightshade</name>
    <dbReference type="NCBI Taxonomy" id="50273"/>
    <lineage>
        <taxon>Eukaryota</taxon>
        <taxon>Viridiplantae</taxon>
        <taxon>Streptophyta</taxon>
        <taxon>Embryophyta</taxon>
        <taxon>Tracheophyta</taxon>
        <taxon>Spermatophyta</taxon>
        <taxon>Magnoliopsida</taxon>
        <taxon>eudicotyledons</taxon>
        <taxon>Gunneridae</taxon>
        <taxon>Pentapetalae</taxon>
        <taxon>asterids</taxon>
        <taxon>lamiids</taxon>
        <taxon>Solanales</taxon>
        <taxon>Solanaceae</taxon>
        <taxon>Solanoideae</taxon>
        <taxon>Solaneae</taxon>
        <taxon>Solanum</taxon>
    </lineage>
</organism>
<dbReference type="EMBL" id="JAWPEI010000012">
    <property type="protein sequence ID" value="KAK4709243.1"/>
    <property type="molecule type" value="Genomic_DNA"/>
</dbReference>
<dbReference type="InterPro" id="IPR036408">
    <property type="entry name" value="PSI_PsaA/B_sf"/>
</dbReference>
<name>A0AAV9K8M0_9SOLN</name>
<proteinExistence type="predicted"/>
<comment type="caution">
    <text evidence="2">The sequence shown here is derived from an EMBL/GenBank/DDBJ whole genome shotgun (WGS) entry which is preliminary data.</text>
</comment>
<accession>A0AAV9K8M0</accession>
<protein>
    <submittedName>
        <fullName evidence="2">Uncharacterized protein</fullName>
    </submittedName>
</protein>
<feature type="transmembrane region" description="Helical" evidence="1">
    <location>
        <begin position="139"/>
        <end position="159"/>
    </location>
</feature>
<keyword evidence="1" id="KW-0812">Transmembrane</keyword>
<reference evidence="2 3" key="1">
    <citation type="submission" date="2023-10" db="EMBL/GenBank/DDBJ databases">
        <title>Genome-Wide Identification Analysis in wild type Solanum Pinnatisectum Reveals Some Genes Defensing Phytophthora Infestans.</title>
        <authorList>
            <person name="Sun C."/>
        </authorList>
    </citation>
    <scope>NUCLEOTIDE SEQUENCE [LARGE SCALE GENOMIC DNA]</scope>
    <source>
        <strain evidence="2">LQN</strain>
        <tissue evidence="2">Leaf</tissue>
    </source>
</reference>
<dbReference type="Proteomes" id="UP001311915">
    <property type="component" value="Unassembled WGS sequence"/>
</dbReference>
<sequence length="541" mass="61668">MLFFGWFHYHKAAPKLAWFQDVESMLNHHLAVATRTWVSLGGHQVLDPKEIPLPYEFILNRDLWLNFIPICRGATPFFTLNWSKYGLSYFSWRIRSESGLWSIDIAHHHLAIAILFTIAGHMYRTNGVLILTTSWHAQLSLNLAMLGSLTIVVAHHMYSMPPYPYLATDYGTQLSLFTHHMWIGGFLIVGTAAHAAIFMVRDYDPTTRYNDLLDRVLRHRDAIISHLNWALAVGGKVALLPIPLGTANFLVHHIHAFTIHVTVLILLKGVLFARSSRLISDKANLGFRFPCDGHGRGYMSSIGTGSCLLRTIRMYNSISVVIFHFSWKMHIMALRFPRFSQGLAQDPTTRRIWFGIATAHDFESHDDITEERLYQNIFASHFGQLAIIFLWTSRNLFHVAWQGNFESWVQDPLHVRPIAHAIWDPHFGQPTVEAFTRGGALGPWYTIGLRTNEDLYTGALFLLFLSAISLIAGWLHLQPKWKPSISWFKNAESRLNHHLLGLFGVSSLAWTGHLVHVAIPASRGESVRWNNFLDVLPHPRG</sequence>